<dbReference type="InterPro" id="IPR050991">
    <property type="entry name" value="ECM_Regulatory_Proteins"/>
</dbReference>
<proteinExistence type="predicted"/>
<feature type="compositionally biased region" description="Low complexity" evidence="2">
    <location>
        <begin position="143"/>
        <end position="190"/>
    </location>
</feature>
<dbReference type="SUPFAM" id="SSF49265">
    <property type="entry name" value="Fibronectin type III"/>
    <property type="match status" value="2"/>
</dbReference>
<dbReference type="SMART" id="SM00060">
    <property type="entry name" value="FN3"/>
    <property type="match status" value="2"/>
</dbReference>
<organism evidence="6 7">
    <name type="scientific">Molossus molossus</name>
    <name type="common">Pallas' mastiff bat</name>
    <name type="synonym">Vespertilio molossus</name>
    <dbReference type="NCBI Taxonomy" id="27622"/>
    <lineage>
        <taxon>Eukaryota</taxon>
        <taxon>Metazoa</taxon>
        <taxon>Chordata</taxon>
        <taxon>Craniata</taxon>
        <taxon>Vertebrata</taxon>
        <taxon>Euteleostomi</taxon>
        <taxon>Mammalia</taxon>
        <taxon>Eutheria</taxon>
        <taxon>Laurasiatheria</taxon>
        <taxon>Chiroptera</taxon>
        <taxon>Yangochiroptera</taxon>
        <taxon>Molossidae</taxon>
        <taxon>Molossus</taxon>
    </lineage>
</organism>
<feature type="domain" description="Fibronectin type-III" evidence="5">
    <location>
        <begin position="396"/>
        <end position="489"/>
    </location>
</feature>
<dbReference type="Proteomes" id="UP000550707">
    <property type="component" value="Unassembled WGS sequence"/>
</dbReference>
<accession>A0A7J8BMK0</accession>
<evidence type="ECO:0000313" key="6">
    <source>
        <dbReference type="EMBL" id="KAF6399958.1"/>
    </source>
</evidence>
<evidence type="ECO:0000256" key="4">
    <source>
        <dbReference type="SAM" id="SignalP"/>
    </source>
</evidence>
<feature type="region of interest" description="Disordered" evidence="2">
    <location>
        <begin position="28"/>
        <end position="217"/>
    </location>
</feature>
<dbReference type="PANTHER" id="PTHR46708:SF2">
    <property type="entry name" value="FIBRONECTIN TYPE-III DOMAIN-CONTAINING PROTEIN"/>
    <property type="match status" value="1"/>
</dbReference>
<dbReference type="GO" id="GO:0050852">
    <property type="term" value="P:T cell receptor signaling pathway"/>
    <property type="evidence" value="ECO:0007669"/>
    <property type="project" value="InterPro"/>
</dbReference>
<dbReference type="InterPro" id="IPR013783">
    <property type="entry name" value="Ig-like_fold"/>
</dbReference>
<dbReference type="InterPro" id="IPR003961">
    <property type="entry name" value="FN3_dom"/>
</dbReference>
<keyword evidence="6" id="KW-0675">Receptor</keyword>
<keyword evidence="1" id="KW-0677">Repeat</keyword>
<dbReference type="Pfam" id="PF12567">
    <property type="entry name" value="CD45"/>
    <property type="match status" value="1"/>
</dbReference>
<comment type="caution">
    <text evidence="6">The sequence shown here is derived from an EMBL/GenBank/DDBJ whole genome shotgun (WGS) entry which is preliminary data.</text>
</comment>
<dbReference type="GO" id="GO:0004725">
    <property type="term" value="F:protein tyrosine phosphatase activity"/>
    <property type="evidence" value="ECO:0007669"/>
    <property type="project" value="InterPro"/>
</dbReference>
<feature type="signal peptide" evidence="4">
    <location>
        <begin position="1"/>
        <end position="25"/>
    </location>
</feature>
<dbReference type="Pfam" id="PF00041">
    <property type="entry name" value="fn3"/>
    <property type="match status" value="1"/>
</dbReference>
<feature type="compositionally biased region" description="Low complexity" evidence="2">
    <location>
        <begin position="56"/>
        <end position="69"/>
    </location>
</feature>
<feature type="transmembrane region" description="Helical" evidence="3">
    <location>
        <begin position="582"/>
        <end position="603"/>
    </location>
</feature>
<dbReference type="InterPro" id="IPR016335">
    <property type="entry name" value="Ptprc"/>
</dbReference>
<protein>
    <submittedName>
        <fullName evidence="6">Protein tyrosine phosphatase receptor type C</fullName>
    </submittedName>
</protein>
<feature type="compositionally biased region" description="Polar residues" evidence="2">
    <location>
        <begin position="191"/>
        <end position="203"/>
    </location>
</feature>
<dbReference type="InParanoid" id="A0A7J8BMK0"/>
<dbReference type="PANTHER" id="PTHR46708">
    <property type="entry name" value="TENASCIN"/>
    <property type="match status" value="1"/>
</dbReference>
<name>A0A7J8BMK0_MOLMO</name>
<evidence type="ECO:0000256" key="1">
    <source>
        <dbReference type="ARBA" id="ARBA00022737"/>
    </source>
</evidence>
<evidence type="ECO:0000259" key="5">
    <source>
        <dbReference type="PROSITE" id="PS50853"/>
    </source>
</evidence>
<gene>
    <name evidence="6" type="ORF">HJG59_015071</name>
</gene>
<evidence type="ECO:0000256" key="3">
    <source>
        <dbReference type="SAM" id="Phobius"/>
    </source>
</evidence>
<dbReference type="EMBL" id="JACASF010000023">
    <property type="protein sequence ID" value="KAF6399958.1"/>
    <property type="molecule type" value="Genomic_DNA"/>
</dbReference>
<evidence type="ECO:0000256" key="2">
    <source>
        <dbReference type="SAM" id="MobiDB-lite"/>
    </source>
</evidence>
<keyword evidence="3" id="KW-0812">Transmembrane</keyword>
<evidence type="ECO:0000313" key="7">
    <source>
        <dbReference type="Proteomes" id="UP000550707"/>
    </source>
</evidence>
<feature type="compositionally biased region" description="Low complexity" evidence="2">
    <location>
        <begin position="204"/>
        <end position="217"/>
    </location>
</feature>
<keyword evidence="3" id="KW-0472">Membrane</keyword>
<dbReference type="Gene3D" id="2.60.40.10">
    <property type="entry name" value="Immunoglobulins"/>
    <property type="match status" value="1"/>
</dbReference>
<sequence length="652" mass="70685">MTMYLWLQLLAFGCVFLDIGIFGQGDVPTTPPGSIPPGKPNTQPAPIPSPTRTTASLPTSTSGPESGSPRAPPPLSAGGPSAETPLHTWDNASRPAGTGATPTQPPHLATAADSQTSFAGSDPQAPSKAPLPALTPALGGNDTAGAPAATSPSSTFPARTANLSAHTPSPAPSSPSASPARTSNSTTNSSGLILTSHAPTPTQSTAASSLHSTSTIAPTTVKPSCEDKFSNVSVTFHHDNSSGLFKAELPVDKEVICSPWPCNNISFSLKEECKTLTVNISHESCVAPFKKLKLYVPPDPKTFQLVECVNNEEADTSICLTWNETKTSKCDQKKIKYKHQCGDNNSDNKDSNKINIEVSNLTPQHNYTCSSEVYYDKFLVTKVTKNITTDFGSPGQVQNLTCNPTGPKNSKITWIHPQSFFHNFTLCYSPTNSGQTCHNLSKTVSDYYLEGLRPFTDYAASVRAFVIGKVLRRGDAATCAFQTLSTNSTKVTNLKVVQKSDNRMQVTCGLPEQINGRSDGLYNLNIIIENKVVQSQSNTKCNFIADNLYYSTQYRFEVFYNNGYHPGEKDSVSHSTSYNSKALIIFLVFLIIVTSIALLIVLYKIYDLHKRRSSNLDEQQELVRDDEKQLMNVEPIHADLLETYKRKIAEEG</sequence>
<dbReference type="CDD" id="cd00063">
    <property type="entry name" value="FN3"/>
    <property type="match status" value="2"/>
</dbReference>
<keyword evidence="7" id="KW-1185">Reference proteome</keyword>
<dbReference type="AlphaFoldDB" id="A0A7J8BMK0"/>
<dbReference type="PROSITE" id="PS50853">
    <property type="entry name" value="FN3"/>
    <property type="match status" value="1"/>
</dbReference>
<feature type="compositionally biased region" description="Pro residues" evidence="2">
    <location>
        <begin position="29"/>
        <end position="49"/>
    </location>
</feature>
<feature type="chain" id="PRO_5029911673" evidence="4">
    <location>
        <begin position="26"/>
        <end position="652"/>
    </location>
</feature>
<reference evidence="6 7" key="1">
    <citation type="journal article" date="2020" name="Nature">
        <title>Six reference-quality genomes reveal evolution of bat adaptations.</title>
        <authorList>
            <person name="Jebb D."/>
            <person name="Huang Z."/>
            <person name="Pippel M."/>
            <person name="Hughes G.M."/>
            <person name="Lavrichenko K."/>
            <person name="Devanna P."/>
            <person name="Winkler S."/>
            <person name="Jermiin L.S."/>
            <person name="Skirmuntt E.C."/>
            <person name="Katzourakis A."/>
            <person name="Burkitt-Gray L."/>
            <person name="Ray D.A."/>
            <person name="Sullivan K.A.M."/>
            <person name="Roscito J.G."/>
            <person name="Kirilenko B.M."/>
            <person name="Davalos L.M."/>
            <person name="Corthals A.P."/>
            <person name="Power M.L."/>
            <person name="Jones G."/>
            <person name="Ransome R.D."/>
            <person name="Dechmann D.K.N."/>
            <person name="Locatelli A.G."/>
            <person name="Puechmaille S.J."/>
            <person name="Fedrigo O."/>
            <person name="Jarvis E.D."/>
            <person name="Hiller M."/>
            <person name="Vernes S.C."/>
            <person name="Myers E.W."/>
            <person name="Teeling E.C."/>
        </authorList>
    </citation>
    <scope>NUCLEOTIDE SEQUENCE [LARGE SCALE GENOMIC DNA]</scope>
    <source>
        <strain evidence="6">MMolMol1</strain>
        <tissue evidence="6">Muscle</tissue>
    </source>
</reference>
<keyword evidence="3" id="KW-1133">Transmembrane helix</keyword>
<dbReference type="InterPro" id="IPR036116">
    <property type="entry name" value="FN3_sf"/>
</dbReference>
<keyword evidence="4" id="KW-0732">Signal</keyword>